<name>A0A2S5T8W1_9BURK</name>
<dbReference type="PANTHER" id="PTHR43685">
    <property type="entry name" value="GLYCOSYLTRANSFERASE"/>
    <property type="match status" value="1"/>
</dbReference>
<evidence type="ECO:0000313" key="2">
    <source>
        <dbReference type="EMBL" id="PPE71362.1"/>
    </source>
</evidence>
<reference evidence="2 3" key="1">
    <citation type="submission" date="2018-02" db="EMBL/GenBank/DDBJ databases">
        <title>Reclassifiation of [Polyangium] brachysporum DSM 7029 as Guopingzhaonella breviflexa gen. nov., sp. nov., a member of the family Comamonadaceae.</title>
        <authorList>
            <person name="Tang B."/>
        </authorList>
    </citation>
    <scope>NUCLEOTIDE SEQUENCE [LARGE SCALE GENOMIC DNA]</scope>
    <source>
        <strain evidence="2 3">DSM 15344</strain>
    </source>
</reference>
<dbReference type="InterPro" id="IPR050834">
    <property type="entry name" value="Glycosyltransf_2"/>
</dbReference>
<dbReference type="PANTHER" id="PTHR43685:SF2">
    <property type="entry name" value="GLYCOSYLTRANSFERASE 2-LIKE DOMAIN-CONTAINING PROTEIN"/>
    <property type="match status" value="1"/>
</dbReference>
<dbReference type="InterPro" id="IPR001173">
    <property type="entry name" value="Glyco_trans_2-like"/>
</dbReference>
<dbReference type="CDD" id="cd00761">
    <property type="entry name" value="Glyco_tranf_GTA_type"/>
    <property type="match status" value="1"/>
</dbReference>
<accession>A0A2S5T8W1</accession>
<dbReference type="EMBL" id="PSNY01000002">
    <property type="protein sequence ID" value="PPE71362.1"/>
    <property type="molecule type" value="Genomic_DNA"/>
</dbReference>
<gene>
    <name evidence="2" type="ORF">C1702_02790</name>
</gene>
<organism evidence="2 3">
    <name type="scientific">Caldimonas thermodepolymerans</name>
    <dbReference type="NCBI Taxonomy" id="215580"/>
    <lineage>
        <taxon>Bacteria</taxon>
        <taxon>Pseudomonadati</taxon>
        <taxon>Pseudomonadota</taxon>
        <taxon>Betaproteobacteria</taxon>
        <taxon>Burkholderiales</taxon>
        <taxon>Sphaerotilaceae</taxon>
        <taxon>Caldimonas</taxon>
    </lineage>
</organism>
<dbReference type="AlphaFoldDB" id="A0A2S5T8W1"/>
<protein>
    <recommendedName>
        <fullName evidence="1">Glycosyltransferase 2-like domain-containing protein</fullName>
    </recommendedName>
</protein>
<comment type="caution">
    <text evidence="2">The sequence shown here is derived from an EMBL/GenBank/DDBJ whole genome shotgun (WGS) entry which is preliminary data.</text>
</comment>
<keyword evidence="3" id="KW-1185">Reference proteome</keyword>
<dbReference type="Pfam" id="PF00535">
    <property type="entry name" value="Glycos_transf_2"/>
    <property type="match status" value="1"/>
</dbReference>
<sequence>MAGPGATDACVRPRPPRRAVGTMKVSVYLPTRNRLELLQRAVRSVLEQSHQDFELIVVNDASTDGTRAYLDALAAADARVIVVHNETPGGAPAARNKAILRSTGDFVTGLDDDDYFHPERLKSLLAYWDLLGRTGERFSCLYTQDVVIGRGPAFTTRRAGSVSVEQMFTANLIGNQIFAPRQTYIDAGLFDEEMPAWQDLDFYVRVLMTHGPGRLLDAGLYYFLDAPRPDRITKASREKIMAAYLRMSAKYADQPPALRQRLFLQMFSRVYGLRPRLRDVAHFFSLGFDPMSWLKMVALLLGVRRPMGR</sequence>
<feature type="domain" description="Glycosyltransferase 2-like" evidence="1">
    <location>
        <begin position="26"/>
        <end position="131"/>
    </location>
</feature>
<proteinExistence type="predicted"/>
<dbReference type="InterPro" id="IPR029044">
    <property type="entry name" value="Nucleotide-diphossugar_trans"/>
</dbReference>
<dbReference type="Proteomes" id="UP000239406">
    <property type="component" value="Unassembled WGS sequence"/>
</dbReference>
<dbReference type="Gene3D" id="3.90.550.10">
    <property type="entry name" value="Spore Coat Polysaccharide Biosynthesis Protein SpsA, Chain A"/>
    <property type="match status" value="1"/>
</dbReference>
<evidence type="ECO:0000313" key="3">
    <source>
        <dbReference type="Proteomes" id="UP000239406"/>
    </source>
</evidence>
<dbReference type="SUPFAM" id="SSF53448">
    <property type="entry name" value="Nucleotide-diphospho-sugar transferases"/>
    <property type="match status" value="1"/>
</dbReference>
<evidence type="ECO:0000259" key="1">
    <source>
        <dbReference type="Pfam" id="PF00535"/>
    </source>
</evidence>